<sequence>MLDLCDLGLKALSSLTYARTGISDHDKSPIEIRAGLPCFGLLQGGYLKSIRCFLWYKPKIALRITLLGVFAYLFPHRENIELNFFFAL</sequence>
<gene>
    <name evidence="1" type="ORF">CEXT_163711</name>
</gene>
<keyword evidence="2" id="KW-1185">Reference proteome</keyword>
<evidence type="ECO:0000313" key="1">
    <source>
        <dbReference type="EMBL" id="GIY32889.1"/>
    </source>
</evidence>
<name>A0AAV4SIT7_CAEEX</name>
<proteinExistence type="predicted"/>
<dbReference type="Proteomes" id="UP001054945">
    <property type="component" value="Unassembled WGS sequence"/>
</dbReference>
<dbReference type="AlphaFoldDB" id="A0AAV4SIT7"/>
<protein>
    <submittedName>
        <fullName evidence="1">Uncharacterized protein</fullName>
    </submittedName>
</protein>
<evidence type="ECO:0000313" key="2">
    <source>
        <dbReference type="Proteomes" id="UP001054945"/>
    </source>
</evidence>
<dbReference type="EMBL" id="BPLR01009563">
    <property type="protein sequence ID" value="GIY32889.1"/>
    <property type="molecule type" value="Genomic_DNA"/>
</dbReference>
<reference evidence="1 2" key="1">
    <citation type="submission" date="2021-06" db="EMBL/GenBank/DDBJ databases">
        <title>Caerostris extrusa draft genome.</title>
        <authorList>
            <person name="Kono N."/>
            <person name="Arakawa K."/>
        </authorList>
    </citation>
    <scope>NUCLEOTIDE SEQUENCE [LARGE SCALE GENOMIC DNA]</scope>
</reference>
<comment type="caution">
    <text evidence="1">The sequence shown here is derived from an EMBL/GenBank/DDBJ whole genome shotgun (WGS) entry which is preliminary data.</text>
</comment>
<accession>A0AAV4SIT7</accession>
<organism evidence="1 2">
    <name type="scientific">Caerostris extrusa</name>
    <name type="common">Bark spider</name>
    <name type="synonym">Caerostris bankana</name>
    <dbReference type="NCBI Taxonomy" id="172846"/>
    <lineage>
        <taxon>Eukaryota</taxon>
        <taxon>Metazoa</taxon>
        <taxon>Ecdysozoa</taxon>
        <taxon>Arthropoda</taxon>
        <taxon>Chelicerata</taxon>
        <taxon>Arachnida</taxon>
        <taxon>Araneae</taxon>
        <taxon>Araneomorphae</taxon>
        <taxon>Entelegynae</taxon>
        <taxon>Araneoidea</taxon>
        <taxon>Araneidae</taxon>
        <taxon>Caerostris</taxon>
    </lineage>
</organism>